<accession>A0A410S335</accession>
<dbReference type="EMBL" id="CP034669">
    <property type="protein sequence ID" value="QAT88560.1"/>
    <property type="molecule type" value="Genomic_DNA"/>
</dbReference>
<sequence length="51" mass="5772">MKDKAGRKSPDFDLPGDYALPFIRHRVTVLVGNEDCIRCDDSFVIVCKQTT</sequence>
<evidence type="ECO:0000313" key="2">
    <source>
        <dbReference type="Proteomes" id="UP000288758"/>
    </source>
</evidence>
<dbReference type="AlphaFoldDB" id="A0A410S335"/>
<reference evidence="1 2" key="1">
    <citation type="submission" date="2018-12" db="EMBL/GenBank/DDBJ databases">
        <title>Complete Genome Sequence of the Corallopyronin A producing Myxobacterium Corallococcus coralloides B035.</title>
        <authorList>
            <person name="Bouhired S.M."/>
            <person name="Rupp O."/>
            <person name="Blom J."/>
            <person name="Schaeberle T.F."/>
            <person name="Kehraus S."/>
            <person name="Schiefer A."/>
            <person name="Pfarr K."/>
            <person name="Goesmann A."/>
            <person name="Hoerauf A."/>
            <person name="Koenig G.M."/>
        </authorList>
    </citation>
    <scope>NUCLEOTIDE SEQUENCE [LARGE SCALE GENOMIC DNA]</scope>
    <source>
        <strain evidence="1 2">B035</strain>
    </source>
</reference>
<organism evidence="1 2">
    <name type="scientific">Corallococcus coralloides</name>
    <name type="common">Myxococcus coralloides</name>
    <dbReference type="NCBI Taxonomy" id="184914"/>
    <lineage>
        <taxon>Bacteria</taxon>
        <taxon>Pseudomonadati</taxon>
        <taxon>Myxococcota</taxon>
        <taxon>Myxococcia</taxon>
        <taxon>Myxococcales</taxon>
        <taxon>Cystobacterineae</taxon>
        <taxon>Myxococcaceae</taxon>
        <taxon>Corallococcus</taxon>
    </lineage>
</organism>
<dbReference type="Proteomes" id="UP000288758">
    <property type="component" value="Chromosome"/>
</dbReference>
<evidence type="ECO:0000313" key="1">
    <source>
        <dbReference type="EMBL" id="QAT88560.1"/>
    </source>
</evidence>
<gene>
    <name evidence="1" type="ORF">EJ065_7035</name>
</gene>
<proteinExistence type="predicted"/>
<name>A0A410S335_CORCK</name>
<protein>
    <submittedName>
        <fullName evidence="1">Uncharacterized protein</fullName>
    </submittedName>
</protein>